<evidence type="ECO:0000256" key="7">
    <source>
        <dbReference type="ARBA" id="ARBA00023288"/>
    </source>
</evidence>
<feature type="domain" description="Copper acquisition factor BIM1-like" evidence="10">
    <location>
        <begin position="18"/>
        <end position="164"/>
    </location>
</feature>
<organism evidence="11 12">
    <name type="scientific">Helicocarpus griseus UAMH5409</name>
    <dbReference type="NCBI Taxonomy" id="1447875"/>
    <lineage>
        <taxon>Eukaryota</taxon>
        <taxon>Fungi</taxon>
        <taxon>Dikarya</taxon>
        <taxon>Ascomycota</taxon>
        <taxon>Pezizomycotina</taxon>
        <taxon>Eurotiomycetes</taxon>
        <taxon>Eurotiomycetidae</taxon>
        <taxon>Onygenales</taxon>
        <taxon>Ajellomycetaceae</taxon>
        <taxon>Helicocarpus</taxon>
    </lineage>
</organism>
<evidence type="ECO:0000256" key="4">
    <source>
        <dbReference type="ARBA" id="ARBA00022729"/>
    </source>
</evidence>
<evidence type="ECO:0000256" key="3">
    <source>
        <dbReference type="ARBA" id="ARBA00022622"/>
    </source>
</evidence>
<dbReference type="AlphaFoldDB" id="A0A2B7WXV4"/>
<dbReference type="PANTHER" id="PTHR34992">
    <property type="entry name" value="HYPHAL ANASTAMOSIS-7 PROTEIN"/>
    <property type="match status" value="1"/>
</dbReference>
<keyword evidence="2" id="KW-1003">Cell membrane</keyword>
<dbReference type="EMBL" id="PDNB01000139">
    <property type="protein sequence ID" value="PGH04194.1"/>
    <property type="molecule type" value="Genomic_DNA"/>
</dbReference>
<evidence type="ECO:0000313" key="11">
    <source>
        <dbReference type="EMBL" id="PGH04194.1"/>
    </source>
</evidence>
<evidence type="ECO:0000256" key="5">
    <source>
        <dbReference type="ARBA" id="ARBA00023136"/>
    </source>
</evidence>
<dbReference type="PANTHER" id="PTHR34992:SF1">
    <property type="entry name" value="COPPER ACQUISITION FACTOR BIM1-LIKE DOMAIN-CONTAINING PROTEIN"/>
    <property type="match status" value="1"/>
</dbReference>
<dbReference type="Proteomes" id="UP000223968">
    <property type="component" value="Unassembled WGS sequence"/>
</dbReference>
<reference evidence="11 12" key="1">
    <citation type="submission" date="2017-10" db="EMBL/GenBank/DDBJ databases">
        <title>Comparative genomics in systemic dimorphic fungi from Ajellomycetaceae.</title>
        <authorList>
            <person name="Munoz J.F."/>
            <person name="Mcewen J.G."/>
            <person name="Clay O.K."/>
            <person name="Cuomo C.A."/>
        </authorList>
    </citation>
    <scope>NUCLEOTIDE SEQUENCE [LARGE SCALE GENOMIC DNA]</scope>
    <source>
        <strain evidence="11 12">UAMH5409</strain>
    </source>
</reference>
<keyword evidence="6" id="KW-0325">Glycoprotein</keyword>
<feature type="region of interest" description="Disordered" evidence="8">
    <location>
        <begin position="153"/>
        <end position="204"/>
    </location>
</feature>
<dbReference type="InterPro" id="IPR046936">
    <property type="entry name" value="BIM1-like"/>
</dbReference>
<keyword evidence="3" id="KW-0336">GPI-anchor</keyword>
<dbReference type="Pfam" id="PF20238">
    <property type="entry name" value="BIM1-like_dom"/>
    <property type="match status" value="1"/>
</dbReference>
<gene>
    <name evidence="11" type="ORF">AJ79_07172</name>
</gene>
<name>A0A2B7WXV4_9EURO</name>
<evidence type="ECO:0000313" key="12">
    <source>
        <dbReference type="Proteomes" id="UP000223968"/>
    </source>
</evidence>
<keyword evidence="7" id="KW-0449">Lipoprotein</keyword>
<comment type="subcellular location">
    <subcellularLocation>
        <location evidence="1">Cell membrane</location>
        <topology evidence="1">Lipid-anchor</topology>
        <topology evidence="1">GPI-anchor</topology>
    </subcellularLocation>
</comment>
<dbReference type="InterPro" id="IPR046530">
    <property type="entry name" value="BIM1-like_dom"/>
</dbReference>
<feature type="compositionally biased region" description="Polar residues" evidence="8">
    <location>
        <begin position="175"/>
        <end position="185"/>
    </location>
</feature>
<feature type="compositionally biased region" description="Gly residues" evidence="8">
    <location>
        <begin position="188"/>
        <end position="203"/>
    </location>
</feature>
<dbReference type="GO" id="GO:0005886">
    <property type="term" value="C:plasma membrane"/>
    <property type="evidence" value="ECO:0007669"/>
    <property type="project" value="UniProtKB-SubCell"/>
</dbReference>
<feature type="chain" id="PRO_5013197019" description="Copper acquisition factor BIM1-like domain-containing protein" evidence="9">
    <location>
        <begin position="20"/>
        <end position="228"/>
    </location>
</feature>
<evidence type="ECO:0000256" key="1">
    <source>
        <dbReference type="ARBA" id="ARBA00004609"/>
    </source>
</evidence>
<keyword evidence="12" id="KW-1185">Reference proteome</keyword>
<keyword evidence="4 9" id="KW-0732">Signal</keyword>
<dbReference type="CDD" id="cd21176">
    <property type="entry name" value="LPMO_auxiliary-like"/>
    <property type="match status" value="1"/>
</dbReference>
<sequence length="228" mass="23097">MHLQTPLLPLTCLLTLASAHFELNQPTSRGPSHDNAGTFPCAGLPVSQERTKVPLDDPKLSIGMKMGHDHAAVQVLLALGSEPGENFNITLVPTLGQRGLGDFCLPDVQLGEDVLGIEPKEGLEATVQVVTNGDPMGGLYNCADIVFTASATSPPPDSCKNGTGVTARPFPPEQASRNANESTANGGAQSGSGGHGGHGGHGEGAAVPLQAAGWGAFGAAVLGAIALL</sequence>
<dbReference type="OrthoDB" id="2146436at2759"/>
<feature type="signal peptide" evidence="9">
    <location>
        <begin position="1"/>
        <end position="19"/>
    </location>
</feature>
<accession>A0A2B7WXV4</accession>
<evidence type="ECO:0000259" key="10">
    <source>
        <dbReference type="Pfam" id="PF20238"/>
    </source>
</evidence>
<proteinExistence type="predicted"/>
<dbReference type="STRING" id="1447875.A0A2B7WXV4"/>
<evidence type="ECO:0000256" key="6">
    <source>
        <dbReference type="ARBA" id="ARBA00023180"/>
    </source>
</evidence>
<evidence type="ECO:0000256" key="2">
    <source>
        <dbReference type="ARBA" id="ARBA00022475"/>
    </source>
</evidence>
<comment type="caution">
    <text evidence="11">The sequence shown here is derived from an EMBL/GenBank/DDBJ whole genome shotgun (WGS) entry which is preliminary data.</text>
</comment>
<protein>
    <recommendedName>
        <fullName evidence="10">Copper acquisition factor BIM1-like domain-containing protein</fullName>
    </recommendedName>
</protein>
<dbReference type="GO" id="GO:0098552">
    <property type="term" value="C:side of membrane"/>
    <property type="evidence" value="ECO:0007669"/>
    <property type="project" value="UniProtKB-KW"/>
</dbReference>
<evidence type="ECO:0000256" key="9">
    <source>
        <dbReference type="SAM" id="SignalP"/>
    </source>
</evidence>
<evidence type="ECO:0000256" key="8">
    <source>
        <dbReference type="SAM" id="MobiDB-lite"/>
    </source>
</evidence>
<keyword evidence="5" id="KW-0472">Membrane</keyword>